<gene>
    <name evidence="3" type="ORF">E0W69_005600</name>
</gene>
<dbReference type="Proteomes" id="UP000292424">
    <property type="component" value="Chromosome"/>
</dbReference>
<dbReference type="Pfam" id="PF18935">
    <property type="entry name" value="DUF5683"/>
    <property type="match status" value="1"/>
</dbReference>
<feature type="domain" description="DUF5683" evidence="2">
    <location>
        <begin position="32"/>
        <end position="176"/>
    </location>
</feature>
<dbReference type="InterPro" id="IPR043738">
    <property type="entry name" value="DUF5683"/>
</dbReference>
<feature type="transmembrane region" description="Helical" evidence="1">
    <location>
        <begin position="141"/>
        <end position="163"/>
    </location>
</feature>
<evidence type="ECO:0000256" key="1">
    <source>
        <dbReference type="SAM" id="Phobius"/>
    </source>
</evidence>
<dbReference type="AlphaFoldDB" id="A0A5P2G9G3"/>
<dbReference type="KEGG" id="arac:E0W69_005600"/>
<keyword evidence="1" id="KW-1133">Transmembrane helix</keyword>
<evidence type="ECO:0000259" key="2">
    <source>
        <dbReference type="Pfam" id="PF18935"/>
    </source>
</evidence>
<evidence type="ECO:0000313" key="3">
    <source>
        <dbReference type="EMBL" id="QES88161.1"/>
    </source>
</evidence>
<name>A0A5P2G9G3_9BACT</name>
<reference evidence="3 4" key="1">
    <citation type="submission" date="2019-09" db="EMBL/GenBank/DDBJ databases">
        <title>Complete genome sequence of Arachidicoccus sp. B3-10 isolated from apple orchard soil.</title>
        <authorList>
            <person name="Kim H.S."/>
            <person name="Han K.-I."/>
            <person name="Suh M.K."/>
            <person name="Lee K.C."/>
            <person name="Eom M.K."/>
            <person name="Kim J.-S."/>
            <person name="Kang S.W."/>
            <person name="Sin Y."/>
            <person name="Lee J.-S."/>
        </authorList>
    </citation>
    <scope>NUCLEOTIDE SEQUENCE [LARGE SCALE GENOMIC DNA]</scope>
    <source>
        <strain evidence="3 4">B3-10</strain>
    </source>
</reference>
<dbReference type="EMBL" id="CP044016">
    <property type="protein sequence ID" value="QES88161.1"/>
    <property type="molecule type" value="Genomic_DNA"/>
</dbReference>
<proteinExistence type="predicted"/>
<keyword evidence="4" id="KW-1185">Reference proteome</keyword>
<dbReference type="OrthoDB" id="9813910at2"/>
<organism evidence="3 4">
    <name type="scientific">Rhizosphaericola mali</name>
    <dbReference type="NCBI Taxonomy" id="2545455"/>
    <lineage>
        <taxon>Bacteria</taxon>
        <taxon>Pseudomonadati</taxon>
        <taxon>Bacteroidota</taxon>
        <taxon>Chitinophagia</taxon>
        <taxon>Chitinophagales</taxon>
        <taxon>Chitinophagaceae</taxon>
        <taxon>Rhizosphaericola</taxon>
    </lineage>
</organism>
<feature type="transmembrane region" description="Helical" evidence="1">
    <location>
        <begin position="55"/>
        <end position="73"/>
    </location>
</feature>
<sequence length="193" mass="22159">MLNRILSLTFVYFLFQNSISAQRTDTTKSKFPDPKKATLRSLILPGWGQAYNKQYWKIPIAVGAVTIPAVLFFDNKSDRKTAQKNYEILLHAVDNSGQIDLQKINQLDAAYLTAFKKSNNRDALLGAIQNQRNQFRRNQDYAALWFFILWGLNVADAAVSAHLKHFDISPNLSMQTNLYSNNLLATLKLRWKY</sequence>
<accession>A0A5P2G9G3</accession>
<evidence type="ECO:0000313" key="4">
    <source>
        <dbReference type="Proteomes" id="UP000292424"/>
    </source>
</evidence>
<keyword evidence="1" id="KW-0472">Membrane</keyword>
<protein>
    <recommendedName>
        <fullName evidence="2">DUF5683 domain-containing protein</fullName>
    </recommendedName>
</protein>
<keyword evidence="1" id="KW-0812">Transmembrane</keyword>
<dbReference type="RefSeq" id="WP_131329048.1">
    <property type="nucleotide sequence ID" value="NZ_CP044016.1"/>
</dbReference>